<evidence type="ECO:0000313" key="2">
    <source>
        <dbReference type="WBParaSite" id="ES5_v2.g8964.t1"/>
    </source>
</evidence>
<reference evidence="2" key="1">
    <citation type="submission" date="2022-11" db="UniProtKB">
        <authorList>
            <consortium name="WormBaseParasite"/>
        </authorList>
    </citation>
    <scope>IDENTIFICATION</scope>
</reference>
<protein>
    <submittedName>
        <fullName evidence="2">Protein kinase domain-containing protein</fullName>
    </submittedName>
</protein>
<dbReference type="WBParaSite" id="ES5_v2.g8964.t1">
    <property type="protein sequence ID" value="ES5_v2.g8964.t1"/>
    <property type="gene ID" value="ES5_v2.g8964"/>
</dbReference>
<sequence>MMPLVGNIINLETFSDTWSNSSATKTAKVKTFIEEIEQLKNLRHRRICHLYVSNYRLRLLYAAPEALKLLGSNGKVPPSADIWALGCTLVTMLTQNPPYFKKLKDQTDQEVYKILNWDIIKKSKAECQQALLLSLDITSERKIIPSMNNGHIHTITNEEDDDKEIEEEAEINLLLNNHKKKQEHPHHHLKQNLPKRGTTVIEMDNNKDEVGIKIDADEHPIKFCFSFVGSRILIFLMLMVKWTLMVFSAACALSIVATSIFLSISIIYRLIKMSCQCELNEGKKNKTTKLYVEEPDADVVICGVKVIPRAVSEKRKRSIASKQRNKAESNDDETSPTNLPKGNVLNAIAILA</sequence>
<accession>A0AC34GVH2</accession>
<name>A0AC34GVH2_9BILA</name>
<evidence type="ECO:0000313" key="1">
    <source>
        <dbReference type="Proteomes" id="UP000887579"/>
    </source>
</evidence>
<organism evidence="1 2">
    <name type="scientific">Panagrolaimus sp. ES5</name>
    <dbReference type="NCBI Taxonomy" id="591445"/>
    <lineage>
        <taxon>Eukaryota</taxon>
        <taxon>Metazoa</taxon>
        <taxon>Ecdysozoa</taxon>
        <taxon>Nematoda</taxon>
        <taxon>Chromadorea</taxon>
        <taxon>Rhabditida</taxon>
        <taxon>Tylenchina</taxon>
        <taxon>Panagrolaimomorpha</taxon>
        <taxon>Panagrolaimoidea</taxon>
        <taxon>Panagrolaimidae</taxon>
        <taxon>Panagrolaimus</taxon>
    </lineage>
</organism>
<dbReference type="Proteomes" id="UP000887579">
    <property type="component" value="Unplaced"/>
</dbReference>
<proteinExistence type="predicted"/>